<proteinExistence type="predicted"/>
<dbReference type="Proteomes" id="UP000663868">
    <property type="component" value="Unassembled WGS sequence"/>
</dbReference>
<sequence>MAKAGYGCPLDPGLCAYHCRSNVIGSGGDFQEKRPCGGACLSIFNL</sequence>
<reference evidence="1" key="1">
    <citation type="submission" date="2021-02" db="EMBL/GenBank/DDBJ databases">
        <authorList>
            <person name="Nowell W R."/>
        </authorList>
    </citation>
    <scope>NUCLEOTIDE SEQUENCE</scope>
</reference>
<evidence type="ECO:0000313" key="1">
    <source>
        <dbReference type="EMBL" id="CAF4238428.1"/>
    </source>
</evidence>
<evidence type="ECO:0000313" key="2">
    <source>
        <dbReference type="Proteomes" id="UP000663868"/>
    </source>
</evidence>
<gene>
    <name evidence="1" type="ORF">KXQ929_LOCUS42130</name>
</gene>
<organism evidence="1 2">
    <name type="scientific">Adineta steineri</name>
    <dbReference type="NCBI Taxonomy" id="433720"/>
    <lineage>
        <taxon>Eukaryota</taxon>
        <taxon>Metazoa</taxon>
        <taxon>Spiralia</taxon>
        <taxon>Gnathifera</taxon>
        <taxon>Rotifera</taxon>
        <taxon>Eurotatoria</taxon>
        <taxon>Bdelloidea</taxon>
        <taxon>Adinetida</taxon>
        <taxon>Adinetidae</taxon>
        <taxon>Adineta</taxon>
    </lineage>
</organism>
<dbReference type="EMBL" id="CAJOBB010010053">
    <property type="protein sequence ID" value="CAF4238428.1"/>
    <property type="molecule type" value="Genomic_DNA"/>
</dbReference>
<accession>A0A820DVV1</accession>
<comment type="caution">
    <text evidence="1">The sequence shown here is derived from an EMBL/GenBank/DDBJ whole genome shotgun (WGS) entry which is preliminary data.</text>
</comment>
<protein>
    <submittedName>
        <fullName evidence="1">Uncharacterized protein</fullName>
    </submittedName>
</protein>
<name>A0A820DVV1_9BILA</name>
<feature type="non-terminal residue" evidence="1">
    <location>
        <position position="46"/>
    </location>
</feature>
<dbReference type="AlphaFoldDB" id="A0A820DVV1"/>